<accession>A0A9W4FIK4</accession>
<evidence type="ECO:0000313" key="2">
    <source>
        <dbReference type="EMBL" id="BBY96354.1"/>
    </source>
</evidence>
<reference evidence="2 3" key="1">
    <citation type="journal article" date="2019" name="Emerg. Microbes Infect.">
        <title>Comprehensive subspecies identification of 175 nontuberculous mycobacteria species based on 7547 genomic profiles.</title>
        <authorList>
            <person name="Matsumoto Y."/>
            <person name="Kinjo T."/>
            <person name="Motooka D."/>
            <person name="Nabeya D."/>
            <person name="Jung N."/>
            <person name="Uechi K."/>
            <person name="Horii T."/>
            <person name="Iida T."/>
            <person name="Fujita J."/>
            <person name="Nakamura S."/>
        </authorList>
    </citation>
    <scope>NUCLEOTIDE SEQUENCE [LARGE SCALE GENOMIC DNA]</scope>
    <source>
        <strain evidence="2 3">JCM 6399</strain>
        <plasmid evidence="2">pJCM6399</plasmid>
    </source>
</reference>
<feature type="region of interest" description="Disordered" evidence="1">
    <location>
        <begin position="1"/>
        <end position="29"/>
    </location>
</feature>
<feature type="compositionally biased region" description="Basic and acidic residues" evidence="1">
    <location>
        <begin position="7"/>
        <end position="29"/>
    </location>
</feature>
<gene>
    <name evidence="2" type="ORF">MGALJ_60230</name>
</gene>
<geneLocation type="plasmid" evidence="2 3">
    <name>pJCM6399</name>
</geneLocation>
<keyword evidence="2" id="KW-0614">Plasmid</keyword>
<evidence type="ECO:0000256" key="1">
    <source>
        <dbReference type="SAM" id="MobiDB-lite"/>
    </source>
</evidence>
<dbReference type="AlphaFoldDB" id="A0A9W4FIK4"/>
<name>A0A9W4FIK4_9MYCO</name>
<protein>
    <submittedName>
        <fullName evidence="2">Uncharacterized protein</fullName>
    </submittedName>
</protein>
<dbReference type="EMBL" id="AP022602">
    <property type="protein sequence ID" value="BBY96354.1"/>
    <property type="molecule type" value="Genomic_DNA"/>
</dbReference>
<dbReference type="Proteomes" id="UP000465785">
    <property type="component" value="Plasmid pJCM6399"/>
</dbReference>
<feature type="region of interest" description="Disordered" evidence="1">
    <location>
        <begin position="114"/>
        <end position="157"/>
    </location>
</feature>
<proteinExistence type="predicted"/>
<dbReference type="KEGG" id="mgau:MGALJ_60230"/>
<keyword evidence="3" id="KW-1185">Reference proteome</keyword>
<evidence type="ECO:0000313" key="3">
    <source>
        <dbReference type="Proteomes" id="UP000465785"/>
    </source>
</evidence>
<feature type="compositionally biased region" description="Gly residues" evidence="1">
    <location>
        <begin position="123"/>
        <end position="137"/>
    </location>
</feature>
<dbReference type="RefSeq" id="WP_163738660.1">
    <property type="nucleotide sequence ID" value="NZ_AP022602.1"/>
</dbReference>
<sequence length="157" mass="16188">MTAPRISKVEARKRAHEATRRANEARAARDKANIDDAADFLVAVGKIAEVESWKKERLAQLRAQVDAEAAKRVAVHRAKAGAAIARMQGRGETLTTIAARTDVGIGVVRTMARHAPKPENPSAGGGSHALGGGGVDGGPLKAAGPYSGEPPADAVSA</sequence>
<organism evidence="2 3">
    <name type="scientific">Mycobacterium gallinarum</name>
    <dbReference type="NCBI Taxonomy" id="39689"/>
    <lineage>
        <taxon>Bacteria</taxon>
        <taxon>Bacillati</taxon>
        <taxon>Actinomycetota</taxon>
        <taxon>Actinomycetes</taxon>
        <taxon>Mycobacteriales</taxon>
        <taxon>Mycobacteriaceae</taxon>
        <taxon>Mycobacterium</taxon>
    </lineage>
</organism>